<comment type="catalytic activity">
    <reaction evidence="8">
        <text>a 2'-deoxyadenosine in DNA + S-adenosyl-L-methionine = an N(6)-methyl-2'-deoxyadenosine in DNA + S-adenosyl-L-homocysteine + H(+)</text>
        <dbReference type="Rhea" id="RHEA:15197"/>
        <dbReference type="Rhea" id="RHEA-COMP:12418"/>
        <dbReference type="Rhea" id="RHEA-COMP:12419"/>
        <dbReference type="ChEBI" id="CHEBI:15378"/>
        <dbReference type="ChEBI" id="CHEBI:57856"/>
        <dbReference type="ChEBI" id="CHEBI:59789"/>
        <dbReference type="ChEBI" id="CHEBI:90615"/>
        <dbReference type="ChEBI" id="CHEBI:90616"/>
        <dbReference type="EC" id="2.1.1.72"/>
    </reaction>
</comment>
<evidence type="ECO:0000256" key="2">
    <source>
        <dbReference type="ARBA" id="ARBA00011900"/>
    </source>
</evidence>
<evidence type="ECO:0000256" key="8">
    <source>
        <dbReference type="ARBA" id="ARBA00047942"/>
    </source>
</evidence>
<evidence type="ECO:0000259" key="9">
    <source>
        <dbReference type="Pfam" id="PF02384"/>
    </source>
</evidence>
<dbReference type="InterPro" id="IPR044946">
    <property type="entry name" value="Restrct_endonuc_typeI_TRD_sf"/>
</dbReference>
<dbReference type="SUPFAM" id="SSF116734">
    <property type="entry name" value="DNA methylase specificity domain"/>
    <property type="match status" value="1"/>
</dbReference>
<evidence type="ECO:0000256" key="5">
    <source>
        <dbReference type="ARBA" id="ARBA00022691"/>
    </source>
</evidence>
<keyword evidence="11" id="KW-1185">Reference proteome</keyword>
<evidence type="ECO:0000256" key="4">
    <source>
        <dbReference type="ARBA" id="ARBA00022679"/>
    </source>
</evidence>
<dbReference type="GO" id="GO:0009007">
    <property type="term" value="F:site-specific DNA-methyltransferase (adenine-specific) activity"/>
    <property type="evidence" value="ECO:0007669"/>
    <property type="project" value="UniProtKB-EC"/>
</dbReference>
<dbReference type="Proteomes" id="UP000289758">
    <property type="component" value="Unassembled WGS sequence"/>
</dbReference>
<evidence type="ECO:0000313" key="10">
    <source>
        <dbReference type="EMBL" id="RXK05951.1"/>
    </source>
</evidence>
<dbReference type="EC" id="2.1.1.72" evidence="2"/>
<keyword evidence="7" id="KW-0238">DNA-binding</keyword>
<accession>A0A4Q1ALF2</accession>
<dbReference type="GO" id="GO:0009307">
    <property type="term" value="P:DNA restriction-modification system"/>
    <property type="evidence" value="ECO:0007669"/>
    <property type="project" value="UniProtKB-KW"/>
</dbReference>
<organism evidence="10 11">
    <name type="scientific">Halarcobacter ebronensis</name>
    <dbReference type="NCBI Taxonomy" id="1462615"/>
    <lineage>
        <taxon>Bacteria</taxon>
        <taxon>Pseudomonadati</taxon>
        <taxon>Campylobacterota</taxon>
        <taxon>Epsilonproteobacteria</taxon>
        <taxon>Campylobacterales</taxon>
        <taxon>Arcobacteraceae</taxon>
        <taxon>Halarcobacter</taxon>
    </lineage>
</organism>
<dbReference type="EMBL" id="PDKK01000005">
    <property type="protein sequence ID" value="RXK05951.1"/>
    <property type="molecule type" value="Genomic_DNA"/>
</dbReference>
<dbReference type="GO" id="GO:0032259">
    <property type="term" value="P:methylation"/>
    <property type="evidence" value="ECO:0007669"/>
    <property type="project" value="UniProtKB-KW"/>
</dbReference>
<dbReference type="InterPro" id="IPR051537">
    <property type="entry name" value="DNA_Adenine_Mtase"/>
</dbReference>
<evidence type="ECO:0000256" key="3">
    <source>
        <dbReference type="ARBA" id="ARBA00022603"/>
    </source>
</evidence>
<reference evidence="10 11" key="1">
    <citation type="submission" date="2017-10" db="EMBL/GenBank/DDBJ databases">
        <title>Genomics of the genus Arcobacter.</title>
        <authorList>
            <person name="Perez-Cataluna A."/>
            <person name="Figueras M.J."/>
        </authorList>
    </citation>
    <scope>NUCLEOTIDE SEQUENCE [LARGE SCALE GENOMIC DNA]</scope>
    <source>
        <strain evidence="10 11">CECT 8441</strain>
    </source>
</reference>
<dbReference type="InterPro" id="IPR029063">
    <property type="entry name" value="SAM-dependent_MTases_sf"/>
</dbReference>
<dbReference type="SUPFAM" id="SSF53335">
    <property type="entry name" value="S-adenosyl-L-methionine-dependent methyltransferases"/>
    <property type="match status" value="1"/>
</dbReference>
<feature type="domain" description="DNA methylase adenine-specific" evidence="9">
    <location>
        <begin position="27"/>
        <end position="256"/>
    </location>
</feature>
<comment type="similarity">
    <text evidence="1">Belongs to the N(4)/N(6)-methyltransferase family.</text>
</comment>
<dbReference type="Gene3D" id="3.40.50.150">
    <property type="entry name" value="Vaccinia Virus protein VP39"/>
    <property type="match status" value="1"/>
</dbReference>
<keyword evidence="3" id="KW-0489">Methyltransferase</keyword>
<dbReference type="GO" id="GO:0003677">
    <property type="term" value="F:DNA binding"/>
    <property type="evidence" value="ECO:0007669"/>
    <property type="project" value="UniProtKB-KW"/>
</dbReference>
<sequence length="408" mass="47744">MLKYLEKTSEHLEKVSSKMTKMIAYKQFFTPSEYSNIMINHLEMSEPIKVIDLAMGECSLLIEAQKKWSTSEFFGNDIDIECCQKVKDQQLKIKCFNKDIFSFNELETILTKVGEVDLCIGNPPFYLVKQNDDTKKILATYHLNSFSKTKTIPAEVIFILQSLRILKNNGVLSLILPDGFFVNKYLEVFRKFLIENYTILNVIELPRNIFEKTDAKTHILTLKNDRPLLKKIKLINQITNHEIYISNTQAIKRMDYSFYKYLNNKKEFKQLNEYDIEFIRGKSRYLLKEFKESHILHTTNFRKGLVFRSRLKKTNQLLKFQDKIAKENDIIFARVGSSCVGKVGLVKSGYFIATDCVFIIRIDNNELRNRVYESLTSEEGQLWIKSHSKGVAARHITLEDIKKFPLFL</sequence>
<evidence type="ECO:0000313" key="11">
    <source>
        <dbReference type="Proteomes" id="UP000289758"/>
    </source>
</evidence>
<dbReference type="AlphaFoldDB" id="A0A4Q1ALF2"/>
<gene>
    <name evidence="10" type="ORF">CRV07_07720</name>
</gene>
<name>A0A4Q1ALF2_9BACT</name>
<keyword evidence="4" id="KW-0808">Transferase</keyword>
<dbReference type="GO" id="GO:0008170">
    <property type="term" value="F:N-methyltransferase activity"/>
    <property type="evidence" value="ECO:0007669"/>
    <property type="project" value="InterPro"/>
</dbReference>
<evidence type="ECO:0000256" key="1">
    <source>
        <dbReference type="ARBA" id="ARBA00006594"/>
    </source>
</evidence>
<dbReference type="PRINTS" id="PR00507">
    <property type="entry name" value="N12N6MTFRASE"/>
</dbReference>
<keyword evidence="5" id="KW-0949">S-adenosyl-L-methionine</keyword>
<dbReference type="InterPro" id="IPR003356">
    <property type="entry name" value="DNA_methylase_A-5"/>
</dbReference>
<dbReference type="Pfam" id="PF02384">
    <property type="entry name" value="N6_Mtase"/>
    <property type="match status" value="1"/>
</dbReference>
<keyword evidence="6" id="KW-0680">Restriction system</keyword>
<comment type="caution">
    <text evidence="10">The sequence shown here is derived from an EMBL/GenBank/DDBJ whole genome shotgun (WGS) entry which is preliminary data.</text>
</comment>
<dbReference type="RefSeq" id="WP_129087155.1">
    <property type="nucleotide sequence ID" value="NZ_CP053836.1"/>
</dbReference>
<dbReference type="OrthoDB" id="9761012at2"/>
<proteinExistence type="inferred from homology"/>
<dbReference type="Gene3D" id="3.90.220.20">
    <property type="entry name" value="DNA methylase specificity domains"/>
    <property type="match status" value="1"/>
</dbReference>
<protein>
    <recommendedName>
        <fullName evidence="2">site-specific DNA-methyltransferase (adenine-specific)</fullName>
        <ecNumber evidence="2">2.1.1.72</ecNumber>
    </recommendedName>
</protein>
<evidence type="ECO:0000256" key="7">
    <source>
        <dbReference type="ARBA" id="ARBA00023125"/>
    </source>
</evidence>
<dbReference type="PANTHER" id="PTHR42933:SF1">
    <property type="entry name" value="SITE-SPECIFIC DNA-METHYLTRANSFERASE (ADENINE-SPECIFIC)"/>
    <property type="match status" value="1"/>
</dbReference>
<dbReference type="PANTHER" id="PTHR42933">
    <property type="entry name" value="SLR6095 PROTEIN"/>
    <property type="match status" value="1"/>
</dbReference>
<evidence type="ECO:0000256" key="6">
    <source>
        <dbReference type="ARBA" id="ARBA00022747"/>
    </source>
</evidence>